<dbReference type="OrthoDB" id="9782160at2"/>
<evidence type="ECO:0000256" key="5">
    <source>
        <dbReference type="ARBA" id="ARBA00023033"/>
    </source>
</evidence>
<feature type="domain" description="FAD-binding" evidence="7">
    <location>
        <begin position="8"/>
        <end position="345"/>
    </location>
</feature>
<keyword evidence="3" id="KW-0274">FAD</keyword>
<dbReference type="EMBL" id="PJNB01000001">
    <property type="protein sequence ID" value="PKW16090.1"/>
    <property type="molecule type" value="Genomic_DNA"/>
</dbReference>
<sequence length="385" mass="40812">MSDTRPLEVAVVGAGITGLALAAALRRAGIGVAVYEKANAFGDIGAGIQLAPNAVRLLQRLGLADGLAAVAVRSTAIEMRDGRTGQVRGRIPLDDCENRYGAPYYLLARFDLHALLASLLPDGVVELGKACESVAEDDAAVRCRFADGTAVGADVLVGADGIRSAVRRARVDDQPVYSGFSVYRGLVDASGLPASFTEPRSIVWAGEGRHFVCYPVAGGRLVNFVATLSAEEWGAESWSEPGKAQDVLDAFADWDNVHPLVEAAETVTRWGLHVREDGPAWTTARTALAGDAAHPMLPFTAQGAGQGIEDAVALAGALARHGDDVSVALRTYEQVRRPRATKVQQLSGDMGRNLHRGASESQQRPEARPVSDTLDWLFDHDAEAL</sequence>
<dbReference type="InterPro" id="IPR002938">
    <property type="entry name" value="FAD-bd"/>
</dbReference>
<comment type="cofactor">
    <cofactor evidence="1">
        <name>FAD</name>
        <dbReference type="ChEBI" id="CHEBI:57692"/>
    </cofactor>
</comment>
<dbReference type="PANTHER" id="PTHR13789:SF318">
    <property type="entry name" value="GERANYLGERANYL DIPHOSPHATE REDUCTASE"/>
    <property type="match status" value="1"/>
</dbReference>
<feature type="region of interest" description="Disordered" evidence="6">
    <location>
        <begin position="341"/>
        <end position="373"/>
    </location>
</feature>
<evidence type="ECO:0000313" key="9">
    <source>
        <dbReference type="Proteomes" id="UP000233786"/>
    </source>
</evidence>
<dbReference type="SUPFAM" id="SSF51905">
    <property type="entry name" value="FAD/NAD(P)-binding domain"/>
    <property type="match status" value="1"/>
</dbReference>
<organism evidence="8 9">
    <name type="scientific">Saccharopolyspora spinosa</name>
    <dbReference type="NCBI Taxonomy" id="60894"/>
    <lineage>
        <taxon>Bacteria</taxon>
        <taxon>Bacillati</taxon>
        <taxon>Actinomycetota</taxon>
        <taxon>Actinomycetes</taxon>
        <taxon>Pseudonocardiales</taxon>
        <taxon>Pseudonocardiaceae</taxon>
        <taxon>Saccharopolyspora</taxon>
    </lineage>
</organism>
<evidence type="ECO:0000256" key="6">
    <source>
        <dbReference type="SAM" id="MobiDB-lite"/>
    </source>
</evidence>
<evidence type="ECO:0000313" key="8">
    <source>
        <dbReference type="EMBL" id="PKW16090.1"/>
    </source>
</evidence>
<protein>
    <submittedName>
        <fullName evidence="8">Salicylate hydroxylase</fullName>
    </submittedName>
</protein>
<reference evidence="8" key="1">
    <citation type="submission" date="2017-12" db="EMBL/GenBank/DDBJ databases">
        <title>Sequencing the genomes of 1000 Actinobacteria strains.</title>
        <authorList>
            <person name="Klenk H.-P."/>
        </authorList>
    </citation>
    <scope>NUCLEOTIDE SEQUENCE [LARGE SCALE GENOMIC DNA]</scope>
    <source>
        <strain evidence="8">DSM 44228</strain>
    </source>
</reference>
<dbReference type="STRING" id="994479.GCA_000194155_03335"/>
<dbReference type="PANTHER" id="PTHR13789">
    <property type="entry name" value="MONOOXYGENASE"/>
    <property type="match status" value="1"/>
</dbReference>
<dbReference type="RefSeq" id="WP_101376576.1">
    <property type="nucleotide sequence ID" value="NZ_CP061007.1"/>
</dbReference>
<comment type="caution">
    <text evidence="8">The sequence shown here is derived from an EMBL/GenBank/DDBJ whole genome shotgun (WGS) entry which is preliminary data.</text>
</comment>
<dbReference type="PRINTS" id="PR00420">
    <property type="entry name" value="RNGMNOXGNASE"/>
</dbReference>
<keyword evidence="4" id="KW-0560">Oxidoreductase</keyword>
<dbReference type="InterPro" id="IPR036188">
    <property type="entry name" value="FAD/NAD-bd_sf"/>
</dbReference>
<dbReference type="GO" id="GO:0004497">
    <property type="term" value="F:monooxygenase activity"/>
    <property type="evidence" value="ECO:0007669"/>
    <property type="project" value="UniProtKB-KW"/>
</dbReference>
<dbReference type="AlphaFoldDB" id="A0A2N3XZN4"/>
<dbReference type="GO" id="GO:0071949">
    <property type="term" value="F:FAD binding"/>
    <property type="evidence" value="ECO:0007669"/>
    <property type="project" value="InterPro"/>
</dbReference>
<proteinExistence type="predicted"/>
<dbReference type="SUPFAM" id="SSF54373">
    <property type="entry name" value="FAD-linked reductases, C-terminal domain"/>
    <property type="match status" value="1"/>
</dbReference>
<evidence type="ECO:0000259" key="7">
    <source>
        <dbReference type="Pfam" id="PF01494"/>
    </source>
</evidence>
<dbReference type="InterPro" id="IPR050493">
    <property type="entry name" value="FAD-dep_Monooxygenase_BioMet"/>
</dbReference>
<keyword evidence="9" id="KW-1185">Reference proteome</keyword>
<evidence type="ECO:0000256" key="4">
    <source>
        <dbReference type="ARBA" id="ARBA00023002"/>
    </source>
</evidence>
<dbReference type="Pfam" id="PF01494">
    <property type="entry name" value="FAD_binding_3"/>
    <property type="match status" value="1"/>
</dbReference>
<gene>
    <name evidence="8" type="ORF">A8926_3885</name>
</gene>
<keyword evidence="2" id="KW-0285">Flavoprotein</keyword>
<evidence type="ECO:0000256" key="3">
    <source>
        <dbReference type="ARBA" id="ARBA00022827"/>
    </source>
</evidence>
<dbReference type="Gene3D" id="3.50.50.60">
    <property type="entry name" value="FAD/NAD(P)-binding domain"/>
    <property type="match status" value="1"/>
</dbReference>
<evidence type="ECO:0000256" key="2">
    <source>
        <dbReference type="ARBA" id="ARBA00022630"/>
    </source>
</evidence>
<accession>A0A2N3XZN4</accession>
<name>A0A2N3XZN4_SACSN</name>
<evidence type="ECO:0000256" key="1">
    <source>
        <dbReference type="ARBA" id="ARBA00001974"/>
    </source>
</evidence>
<keyword evidence="5" id="KW-0503">Monooxygenase</keyword>
<dbReference type="Proteomes" id="UP000233786">
    <property type="component" value="Unassembled WGS sequence"/>
</dbReference>